<protein>
    <recommendedName>
        <fullName evidence="13">Methenyltetrahydrofolate cyclohydrolase</fullName>
    </recommendedName>
</protein>
<dbReference type="Proteomes" id="UP000231379">
    <property type="component" value="Unassembled WGS sequence"/>
</dbReference>
<gene>
    <name evidence="11" type="ORF">COU20_00995</name>
</gene>
<dbReference type="InterPro" id="IPR000672">
    <property type="entry name" value="THF_DH/CycHdrlase"/>
</dbReference>
<evidence type="ECO:0000313" key="12">
    <source>
        <dbReference type="Proteomes" id="UP000231379"/>
    </source>
</evidence>
<evidence type="ECO:0000313" key="11">
    <source>
        <dbReference type="EMBL" id="PIR82739.1"/>
    </source>
</evidence>
<evidence type="ECO:0000256" key="7">
    <source>
        <dbReference type="ARBA" id="ARBA00023167"/>
    </source>
</evidence>
<name>A0A2H0U8K4_9BACT</name>
<dbReference type="Gene3D" id="3.40.50.720">
    <property type="entry name" value="NAD(P)-binding Rossmann-like Domain"/>
    <property type="match status" value="1"/>
</dbReference>
<dbReference type="InterPro" id="IPR020631">
    <property type="entry name" value="THF_DH/CycHdrlase_NAD-bd_dom"/>
</dbReference>
<evidence type="ECO:0000256" key="3">
    <source>
        <dbReference type="ARBA" id="ARBA00022755"/>
    </source>
</evidence>
<keyword evidence="2" id="KW-0554">One-carbon metabolism</keyword>
<evidence type="ECO:0000256" key="5">
    <source>
        <dbReference type="ARBA" id="ARBA00022857"/>
    </source>
</evidence>
<comment type="pathway">
    <text evidence="1">One-carbon metabolism; tetrahydrofolate interconversion.</text>
</comment>
<dbReference type="GO" id="GO:0004477">
    <property type="term" value="F:methenyltetrahydrofolate cyclohydrolase activity"/>
    <property type="evidence" value="ECO:0007669"/>
    <property type="project" value="TreeGrafter"/>
</dbReference>
<dbReference type="PANTHER" id="PTHR48099:SF5">
    <property type="entry name" value="C-1-TETRAHYDROFOLATE SYNTHASE, CYTOPLASMIC"/>
    <property type="match status" value="1"/>
</dbReference>
<reference evidence="12" key="1">
    <citation type="submission" date="2017-09" db="EMBL/GenBank/DDBJ databases">
        <title>Depth-based differentiation of microbial function through sediment-hosted aquifers and enrichment of novel symbionts in the deep terrestrial subsurface.</title>
        <authorList>
            <person name="Probst A.J."/>
            <person name="Ladd B."/>
            <person name="Jarett J.K."/>
            <person name="Geller-Mcgrath D.E."/>
            <person name="Sieber C.M.K."/>
            <person name="Emerson J.B."/>
            <person name="Anantharaman K."/>
            <person name="Thomas B.C."/>
            <person name="Malmstrom R."/>
            <person name="Stieglmeier M."/>
            <person name="Klingl A."/>
            <person name="Woyke T."/>
            <person name="Ryan C.M."/>
            <person name="Banfield J.F."/>
        </authorList>
    </citation>
    <scope>NUCLEOTIDE SEQUENCE [LARGE SCALE GENOMIC DNA]</scope>
</reference>
<dbReference type="SUPFAM" id="SSF51735">
    <property type="entry name" value="NAD(P)-binding Rossmann-fold domains"/>
    <property type="match status" value="1"/>
</dbReference>
<organism evidence="11 12">
    <name type="scientific">Candidatus Kaiserbacteria bacterium CG10_big_fil_rev_8_21_14_0_10_59_10</name>
    <dbReference type="NCBI Taxonomy" id="1974612"/>
    <lineage>
        <taxon>Bacteria</taxon>
        <taxon>Candidatus Kaiseribacteriota</taxon>
    </lineage>
</organism>
<keyword evidence="5" id="KW-0521">NADP</keyword>
<dbReference type="GO" id="GO:0004488">
    <property type="term" value="F:methylenetetrahydrofolate dehydrogenase (NADP+) activity"/>
    <property type="evidence" value="ECO:0007669"/>
    <property type="project" value="InterPro"/>
</dbReference>
<dbReference type="Pfam" id="PF00763">
    <property type="entry name" value="THF_DHG_CYH"/>
    <property type="match status" value="1"/>
</dbReference>
<keyword evidence="6" id="KW-0560">Oxidoreductase</keyword>
<feature type="domain" description="Tetrahydrofolate dehydrogenase/cyclohydrolase catalytic" evidence="9">
    <location>
        <begin position="3"/>
        <end position="112"/>
    </location>
</feature>
<proteinExistence type="predicted"/>
<evidence type="ECO:0000256" key="6">
    <source>
        <dbReference type="ARBA" id="ARBA00023002"/>
    </source>
</evidence>
<dbReference type="PANTHER" id="PTHR48099">
    <property type="entry name" value="C-1-TETRAHYDROFOLATE SYNTHASE, CYTOPLASMIC-RELATED"/>
    <property type="match status" value="1"/>
</dbReference>
<evidence type="ECO:0008006" key="13">
    <source>
        <dbReference type="Google" id="ProtNLM"/>
    </source>
</evidence>
<evidence type="ECO:0000256" key="8">
    <source>
        <dbReference type="ARBA" id="ARBA00023268"/>
    </source>
</evidence>
<evidence type="ECO:0000256" key="4">
    <source>
        <dbReference type="ARBA" id="ARBA00022801"/>
    </source>
</evidence>
<dbReference type="GO" id="GO:0006164">
    <property type="term" value="P:purine nucleotide biosynthetic process"/>
    <property type="evidence" value="ECO:0007669"/>
    <property type="project" value="UniProtKB-KW"/>
</dbReference>
<dbReference type="InterPro" id="IPR036291">
    <property type="entry name" value="NAD(P)-bd_dom_sf"/>
</dbReference>
<evidence type="ECO:0000256" key="2">
    <source>
        <dbReference type="ARBA" id="ARBA00022563"/>
    </source>
</evidence>
<dbReference type="Gene3D" id="3.40.50.10860">
    <property type="entry name" value="Leucine Dehydrogenase, chain A, domain 1"/>
    <property type="match status" value="1"/>
</dbReference>
<evidence type="ECO:0000256" key="1">
    <source>
        <dbReference type="ARBA" id="ARBA00004777"/>
    </source>
</evidence>
<keyword evidence="8" id="KW-0511">Multifunctional enzyme</keyword>
<dbReference type="GO" id="GO:0005829">
    <property type="term" value="C:cytosol"/>
    <property type="evidence" value="ECO:0007669"/>
    <property type="project" value="TreeGrafter"/>
</dbReference>
<keyword evidence="4" id="KW-0378">Hydrolase</keyword>
<comment type="caution">
    <text evidence="11">The sequence shown here is derived from an EMBL/GenBank/DDBJ whole genome shotgun (WGS) entry which is preliminary data.</text>
</comment>
<keyword evidence="3" id="KW-0658">Purine biosynthesis</keyword>
<dbReference type="GO" id="GO:0035999">
    <property type="term" value="P:tetrahydrofolate interconversion"/>
    <property type="evidence" value="ECO:0007669"/>
    <property type="project" value="TreeGrafter"/>
</dbReference>
<evidence type="ECO:0000259" key="10">
    <source>
        <dbReference type="Pfam" id="PF02882"/>
    </source>
</evidence>
<sequence length="267" mass="27867">MIVDGRAIAEDIYAELEAACGKVLRQARLGIVVCGDDPVIHSFVRIKERSASRLGVEVVREDVPRSATTDDLIAATKRVAGAAEAVIVQLPLPPHVDTEAALRAIPKEKDADAINPALSEEERLVHAPVALAILEILRRSNVEIRGKRTVVVGKGRLVGTPAALLLRRHGTHVKVVTRSEGSLDDISDADIVVLGAGNPGFVTPQMIKKDAAIIDAGTSESGGKVVGDADPACAEKAALFTPVPGGVGPVAVAMIFKNLCALAEAAK</sequence>
<dbReference type="Pfam" id="PF02882">
    <property type="entry name" value="THF_DHG_CYH_C"/>
    <property type="match status" value="1"/>
</dbReference>
<feature type="domain" description="Tetrahydrofolate dehydrogenase/cyclohydrolase NAD(P)-binding" evidence="10">
    <location>
        <begin position="130"/>
        <end position="265"/>
    </location>
</feature>
<keyword evidence="7" id="KW-0028">Amino-acid biosynthesis</keyword>
<dbReference type="AlphaFoldDB" id="A0A2H0U8K4"/>
<dbReference type="GO" id="GO:0009086">
    <property type="term" value="P:methionine biosynthetic process"/>
    <property type="evidence" value="ECO:0007669"/>
    <property type="project" value="UniProtKB-KW"/>
</dbReference>
<dbReference type="PRINTS" id="PR00085">
    <property type="entry name" value="THFDHDRGNASE"/>
</dbReference>
<dbReference type="SUPFAM" id="SSF53223">
    <property type="entry name" value="Aminoacid dehydrogenase-like, N-terminal domain"/>
    <property type="match status" value="1"/>
</dbReference>
<dbReference type="InterPro" id="IPR020630">
    <property type="entry name" value="THF_DH/CycHdrlase_cat_dom"/>
</dbReference>
<accession>A0A2H0U8K4</accession>
<evidence type="ECO:0000259" key="9">
    <source>
        <dbReference type="Pfam" id="PF00763"/>
    </source>
</evidence>
<keyword evidence="7" id="KW-0486">Methionine biosynthesis</keyword>
<dbReference type="EMBL" id="PFBM01000007">
    <property type="protein sequence ID" value="PIR82739.1"/>
    <property type="molecule type" value="Genomic_DNA"/>
</dbReference>
<dbReference type="InterPro" id="IPR046346">
    <property type="entry name" value="Aminoacid_DH-like_N_sf"/>
</dbReference>